<dbReference type="InterPro" id="IPR027417">
    <property type="entry name" value="P-loop_NTPase"/>
</dbReference>
<sequence>MEDWQGCLSPSCQLALVNARQSVENRSGCAITAEDFLLALLDAEPRLLTTLKAHGVEQDELIRTIQCEQPIVSTLAGEGLLSSQLVYWFALARERTEAAWLDWPLLMKVLVQGAERLQGKAYVAVLEQVGDWGPDVSGVGNLVSASASATISPVVVTDTDWLYLAQDMVVAMMASPQSVFWLSGNRGTGKTSWLHSLLPMLPWGHICVDLRRETEVMASRDPLMPVCGSGETPALILDSISPGQLADFLDRDGHLARELVPDFPGPVLLLGHSTGNDGQACEDLACRLGRPVEHYCLPGVTARQLLAVAVAHQSRIEKRWQVELSPGAVKCAARLAAWNELGPGRMLAQLERAAVRVVLYAEQGPLESLSIADEERSLRRQLLVAMARHHELGTLEHALQELSLQRAASEVGWHERKAAGNLRRVLMDDVVAEMARSLAAVQPGSVTTQLALVKPAAGHEPMTG</sequence>
<dbReference type="SUPFAM" id="SSF52540">
    <property type="entry name" value="P-loop containing nucleoside triphosphate hydrolases"/>
    <property type="match status" value="1"/>
</dbReference>
<proteinExistence type="predicted"/>
<name>A0A1H2YPJ4_9GAMM</name>
<reference evidence="1 2" key="1">
    <citation type="submission" date="2016-10" db="EMBL/GenBank/DDBJ databases">
        <authorList>
            <person name="de Groot N.N."/>
        </authorList>
    </citation>
    <scope>NUCLEOTIDE SEQUENCE [LARGE SCALE GENOMIC DNA]</scope>
    <source>
        <strain evidence="1 2">CGMCC 1.7059</strain>
    </source>
</reference>
<keyword evidence="2" id="KW-1185">Reference proteome</keyword>
<evidence type="ECO:0008006" key="3">
    <source>
        <dbReference type="Google" id="ProtNLM"/>
    </source>
</evidence>
<organism evidence="1 2">
    <name type="scientific">Marinobacter mobilis</name>
    <dbReference type="NCBI Taxonomy" id="488533"/>
    <lineage>
        <taxon>Bacteria</taxon>
        <taxon>Pseudomonadati</taxon>
        <taxon>Pseudomonadota</taxon>
        <taxon>Gammaproteobacteria</taxon>
        <taxon>Pseudomonadales</taxon>
        <taxon>Marinobacteraceae</taxon>
        <taxon>Marinobacter</taxon>
    </lineage>
</organism>
<dbReference type="Proteomes" id="UP000199675">
    <property type="component" value="Unassembled WGS sequence"/>
</dbReference>
<dbReference type="STRING" id="488533.SAMN04487960_10611"/>
<dbReference type="OrthoDB" id="6345267at2"/>
<gene>
    <name evidence="1" type="ORF">SAMN04487960_10611</name>
</gene>
<protein>
    <recommendedName>
        <fullName evidence="3">Clp amino terminal domain-containing protein, pathogenicity island component</fullName>
    </recommendedName>
</protein>
<dbReference type="AlphaFoldDB" id="A0A1H2YPJ4"/>
<evidence type="ECO:0000313" key="2">
    <source>
        <dbReference type="Proteomes" id="UP000199675"/>
    </source>
</evidence>
<accession>A0A1H2YPJ4</accession>
<dbReference type="EMBL" id="FNNE01000006">
    <property type="protein sequence ID" value="SDX06748.1"/>
    <property type="molecule type" value="Genomic_DNA"/>
</dbReference>
<evidence type="ECO:0000313" key="1">
    <source>
        <dbReference type="EMBL" id="SDX06748.1"/>
    </source>
</evidence>
<dbReference type="RefSeq" id="WP_091813305.1">
    <property type="nucleotide sequence ID" value="NZ_FNNE01000006.1"/>
</dbReference>